<proteinExistence type="inferred from homology"/>
<accession>A0ABW0INX3</accession>
<dbReference type="Pfam" id="PF00106">
    <property type="entry name" value="adh_short"/>
    <property type="match status" value="1"/>
</dbReference>
<evidence type="ECO:0000313" key="5">
    <source>
        <dbReference type="Proteomes" id="UP001596053"/>
    </source>
</evidence>
<organism evidence="4 5">
    <name type="scientific">Bosea eneae</name>
    <dbReference type="NCBI Taxonomy" id="151454"/>
    <lineage>
        <taxon>Bacteria</taxon>
        <taxon>Pseudomonadati</taxon>
        <taxon>Pseudomonadota</taxon>
        <taxon>Alphaproteobacteria</taxon>
        <taxon>Hyphomicrobiales</taxon>
        <taxon>Boseaceae</taxon>
        <taxon>Bosea</taxon>
    </lineage>
</organism>
<dbReference type="GO" id="GO:0016491">
    <property type="term" value="F:oxidoreductase activity"/>
    <property type="evidence" value="ECO:0007669"/>
    <property type="project" value="UniProtKB-KW"/>
</dbReference>
<dbReference type="PRINTS" id="PR00081">
    <property type="entry name" value="GDHRDH"/>
</dbReference>
<dbReference type="InterPro" id="IPR002347">
    <property type="entry name" value="SDR_fam"/>
</dbReference>
<dbReference type="RefSeq" id="WP_377796429.1">
    <property type="nucleotide sequence ID" value="NZ_JBHSLW010000007.1"/>
</dbReference>
<name>A0ABW0INX3_9HYPH</name>
<dbReference type="Proteomes" id="UP001596053">
    <property type="component" value="Unassembled WGS sequence"/>
</dbReference>
<feature type="region of interest" description="Disordered" evidence="3">
    <location>
        <begin position="85"/>
        <end position="107"/>
    </location>
</feature>
<reference evidence="5" key="1">
    <citation type="journal article" date="2019" name="Int. J. Syst. Evol. Microbiol.">
        <title>The Global Catalogue of Microorganisms (GCM) 10K type strain sequencing project: providing services to taxonomists for standard genome sequencing and annotation.</title>
        <authorList>
            <consortium name="The Broad Institute Genomics Platform"/>
            <consortium name="The Broad Institute Genome Sequencing Center for Infectious Disease"/>
            <person name="Wu L."/>
            <person name="Ma J."/>
        </authorList>
    </citation>
    <scope>NUCLEOTIDE SEQUENCE [LARGE SCALE GENOMIC DNA]</scope>
    <source>
        <strain evidence="5">NCAIM B.01391</strain>
    </source>
</reference>
<protein>
    <submittedName>
        <fullName evidence="4">SDR family oxidoreductase</fullName>
        <ecNumber evidence="4">1.-.-.-</ecNumber>
    </submittedName>
</protein>
<keyword evidence="5" id="KW-1185">Reference proteome</keyword>
<evidence type="ECO:0000313" key="4">
    <source>
        <dbReference type="EMBL" id="MFC5418940.1"/>
    </source>
</evidence>
<keyword evidence="2 4" id="KW-0560">Oxidoreductase</keyword>
<evidence type="ECO:0000256" key="3">
    <source>
        <dbReference type="SAM" id="MobiDB-lite"/>
    </source>
</evidence>
<evidence type="ECO:0000256" key="2">
    <source>
        <dbReference type="ARBA" id="ARBA00023002"/>
    </source>
</evidence>
<sequence>MAINIRGTILCIKHCVPLMRARGGGSIINMSSLMGLHRCPMRSAYTATKFAVIGITEAVAAGRHPPHPGQCALPWRSRWRIEAARGARRPVPGERPITLDHRGAPQG</sequence>
<dbReference type="PANTHER" id="PTHR24321">
    <property type="entry name" value="DEHYDROGENASES, SHORT CHAIN"/>
    <property type="match status" value="1"/>
</dbReference>
<dbReference type="CDD" id="cd05233">
    <property type="entry name" value="SDR_c"/>
    <property type="match status" value="1"/>
</dbReference>
<dbReference type="EMBL" id="JBHSLW010000007">
    <property type="protein sequence ID" value="MFC5418940.1"/>
    <property type="molecule type" value="Genomic_DNA"/>
</dbReference>
<feature type="compositionally biased region" description="Basic and acidic residues" evidence="3">
    <location>
        <begin position="97"/>
        <end position="107"/>
    </location>
</feature>
<gene>
    <name evidence="4" type="ORF">ACFPOB_05115</name>
</gene>
<evidence type="ECO:0000256" key="1">
    <source>
        <dbReference type="ARBA" id="ARBA00006484"/>
    </source>
</evidence>
<dbReference type="InterPro" id="IPR036291">
    <property type="entry name" value="NAD(P)-bd_dom_sf"/>
</dbReference>
<dbReference type="InterPro" id="IPR020904">
    <property type="entry name" value="Sc_DH/Rdtase_CS"/>
</dbReference>
<dbReference type="Gene3D" id="3.40.50.720">
    <property type="entry name" value="NAD(P)-binding Rossmann-like Domain"/>
    <property type="match status" value="1"/>
</dbReference>
<dbReference type="PANTHER" id="PTHR24321:SF8">
    <property type="entry name" value="ESTRADIOL 17-BETA-DEHYDROGENASE 8-RELATED"/>
    <property type="match status" value="1"/>
</dbReference>
<dbReference type="SUPFAM" id="SSF51735">
    <property type="entry name" value="NAD(P)-binding Rossmann-fold domains"/>
    <property type="match status" value="1"/>
</dbReference>
<dbReference type="PROSITE" id="PS00061">
    <property type="entry name" value="ADH_SHORT"/>
    <property type="match status" value="1"/>
</dbReference>
<comment type="similarity">
    <text evidence="1">Belongs to the short-chain dehydrogenases/reductases (SDR) family.</text>
</comment>
<comment type="caution">
    <text evidence="4">The sequence shown here is derived from an EMBL/GenBank/DDBJ whole genome shotgun (WGS) entry which is preliminary data.</text>
</comment>
<dbReference type="EC" id="1.-.-.-" evidence="4"/>